<evidence type="ECO:0000256" key="3">
    <source>
        <dbReference type="SAM" id="Phobius"/>
    </source>
</evidence>
<dbReference type="OrthoDB" id="2489132at2"/>
<evidence type="ECO:0000256" key="1">
    <source>
        <dbReference type="ARBA" id="ARBA00023224"/>
    </source>
</evidence>
<feature type="transmembrane region" description="Helical" evidence="3">
    <location>
        <begin position="24"/>
        <end position="45"/>
    </location>
</feature>
<keyword evidence="1 2" id="KW-0807">Transducer</keyword>
<dbReference type="SMART" id="SM00283">
    <property type="entry name" value="MA"/>
    <property type="match status" value="1"/>
</dbReference>
<evidence type="ECO:0000313" key="6">
    <source>
        <dbReference type="Proteomes" id="UP000198635"/>
    </source>
</evidence>
<name>A0A1I3ZPM3_9BACT</name>
<evidence type="ECO:0000256" key="2">
    <source>
        <dbReference type="PROSITE-ProRule" id="PRU00284"/>
    </source>
</evidence>
<feature type="transmembrane region" description="Helical" evidence="3">
    <location>
        <begin position="51"/>
        <end position="71"/>
    </location>
</feature>
<dbReference type="Gene3D" id="1.10.287.950">
    <property type="entry name" value="Methyl-accepting chemotaxis protein"/>
    <property type="match status" value="1"/>
</dbReference>
<dbReference type="GO" id="GO:0016020">
    <property type="term" value="C:membrane"/>
    <property type="evidence" value="ECO:0007669"/>
    <property type="project" value="InterPro"/>
</dbReference>
<keyword evidence="3" id="KW-0812">Transmembrane</keyword>
<keyword evidence="3" id="KW-1133">Transmembrane helix</keyword>
<dbReference type="Proteomes" id="UP000198635">
    <property type="component" value="Unassembled WGS sequence"/>
</dbReference>
<dbReference type="STRING" id="52560.SAMN04488082_1269"/>
<accession>A0A1I3ZPM3</accession>
<feature type="domain" description="Methyl-accepting transducer" evidence="4">
    <location>
        <begin position="135"/>
        <end position="371"/>
    </location>
</feature>
<keyword evidence="6" id="KW-1185">Reference proteome</keyword>
<dbReference type="EMBL" id="FORX01000026">
    <property type="protein sequence ID" value="SFK45953.1"/>
    <property type="molecule type" value="Genomic_DNA"/>
</dbReference>
<dbReference type="RefSeq" id="WP_092379117.1">
    <property type="nucleotide sequence ID" value="NZ_FORX01000026.1"/>
</dbReference>
<dbReference type="PANTHER" id="PTHR32089">
    <property type="entry name" value="METHYL-ACCEPTING CHEMOTAXIS PROTEIN MCPB"/>
    <property type="match status" value="1"/>
</dbReference>
<keyword evidence="3" id="KW-0472">Membrane</keyword>
<dbReference type="PANTHER" id="PTHR32089:SF112">
    <property type="entry name" value="LYSOZYME-LIKE PROTEIN-RELATED"/>
    <property type="match status" value="1"/>
</dbReference>
<dbReference type="Pfam" id="PF00015">
    <property type="entry name" value="MCPsignal"/>
    <property type="match status" value="1"/>
</dbReference>
<organism evidence="5 6">
    <name type="scientific">Desulfomicrobium apsheronum</name>
    <dbReference type="NCBI Taxonomy" id="52560"/>
    <lineage>
        <taxon>Bacteria</taxon>
        <taxon>Pseudomonadati</taxon>
        <taxon>Thermodesulfobacteriota</taxon>
        <taxon>Desulfovibrionia</taxon>
        <taxon>Desulfovibrionales</taxon>
        <taxon>Desulfomicrobiaceae</taxon>
        <taxon>Desulfomicrobium</taxon>
    </lineage>
</organism>
<evidence type="ECO:0000259" key="4">
    <source>
        <dbReference type="PROSITE" id="PS50111"/>
    </source>
</evidence>
<dbReference type="GO" id="GO:0007165">
    <property type="term" value="P:signal transduction"/>
    <property type="evidence" value="ECO:0007669"/>
    <property type="project" value="UniProtKB-KW"/>
</dbReference>
<dbReference type="InterPro" id="IPR004089">
    <property type="entry name" value="MCPsignal_dom"/>
</dbReference>
<gene>
    <name evidence="5" type="ORF">SAMN04488082_1269</name>
</gene>
<sequence>MKNTDADPKSGDTILSTLRGKITATILTLLALNAAGLIWIALTASSAIPPLSWSVAGIILLLTVGIGAVALKVLHREAQRGIADINAVFQNIQGQEADLSCTMADLDNPDLKHISTCYNSFLESVRELVEKIRKMGIDIALDSTRMAKSVFDTRNKTAAQGSIAEEVAVASNEANEAIAEIAQNTQYVAEKTTSNLNTAHRSHTELQDVTDKIHKINTIVESFRNTVDDLGASSANILSIVTIINGISEQTNLLSLNATIEAARAGEHGKGFAVVAEEVRELSRRIKPATEEISNNIGAMIKIVERTQTETAQILDYARDTDQVVTAATVNFEHMIDDFETANDQLIKIAAAIEELSTNNNDVTEKVNNINALSQEIATDMNSSATSVDALNSVTERMLELVARFKTGEGKFDTVIDTAKEIRDDYQVRIQGMKDRGINVFDTQYKAVPNTSPQKYVTAFSDVFVKEMQSVVDDAQKRIPGTIYCLAIDHKGYLPIHHGAVSKAMTGDPVKDLLQSRHQRIYQSNRTEQRRCSHTDPLLLQTYMRDTGEILNDLSMPIFVDGKHWGAFIMGFDPRAMFNEA</sequence>
<dbReference type="AlphaFoldDB" id="A0A1I3ZPM3"/>
<dbReference type="PROSITE" id="PS50111">
    <property type="entry name" value="CHEMOTAXIS_TRANSDUC_2"/>
    <property type="match status" value="1"/>
</dbReference>
<evidence type="ECO:0000313" key="5">
    <source>
        <dbReference type="EMBL" id="SFK45953.1"/>
    </source>
</evidence>
<reference evidence="6" key="1">
    <citation type="submission" date="2016-10" db="EMBL/GenBank/DDBJ databases">
        <authorList>
            <person name="Varghese N."/>
            <person name="Submissions S."/>
        </authorList>
    </citation>
    <scope>NUCLEOTIDE SEQUENCE [LARGE SCALE GENOMIC DNA]</scope>
    <source>
        <strain evidence="6">DSM 5918</strain>
    </source>
</reference>
<proteinExistence type="predicted"/>
<dbReference type="SUPFAM" id="SSF58104">
    <property type="entry name" value="Methyl-accepting chemotaxis protein (MCP) signaling domain"/>
    <property type="match status" value="1"/>
</dbReference>
<protein>
    <submittedName>
        <fullName evidence="5">Methyl-accepting chemotaxis protein</fullName>
    </submittedName>
</protein>